<feature type="compositionally biased region" description="Polar residues" evidence="1">
    <location>
        <begin position="243"/>
        <end position="252"/>
    </location>
</feature>
<feature type="compositionally biased region" description="Low complexity" evidence="1">
    <location>
        <begin position="863"/>
        <end position="876"/>
    </location>
</feature>
<feature type="compositionally biased region" description="Polar residues" evidence="1">
    <location>
        <begin position="723"/>
        <end position="732"/>
    </location>
</feature>
<organism evidence="3 4">
    <name type="scientific">Plectosphaerella plurivora</name>
    <dbReference type="NCBI Taxonomy" id="936078"/>
    <lineage>
        <taxon>Eukaryota</taxon>
        <taxon>Fungi</taxon>
        <taxon>Dikarya</taxon>
        <taxon>Ascomycota</taxon>
        <taxon>Pezizomycotina</taxon>
        <taxon>Sordariomycetes</taxon>
        <taxon>Hypocreomycetidae</taxon>
        <taxon>Glomerellales</taxon>
        <taxon>Plectosphaerellaceae</taxon>
        <taxon>Plectosphaerella</taxon>
    </lineage>
</organism>
<feature type="compositionally biased region" description="Acidic residues" evidence="1">
    <location>
        <begin position="632"/>
        <end position="642"/>
    </location>
</feature>
<dbReference type="InterPro" id="IPR052800">
    <property type="entry name" value="DNA_Repair_Helicase_ZGRF1"/>
</dbReference>
<feature type="compositionally biased region" description="Basic and acidic residues" evidence="1">
    <location>
        <begin position="976"/>
        <end position="987"/>
    </location>
</feature>
<dbReference type="Pfam" id="PF10382">
    <property type="entry name" value="ZGRF1-like_N"/>
    <property type="match status" value="1"/>
</dbReference>
<comment type="caution">
    <text evidence="3">The sequence shown here is derived from an EMBL/GenBank/DDBJ whole genome shotgun (WGS) entry which is preliminary data.</text>
</comment>
<feature type="region of interest" description="Disordered" evidence="1">
    <location>
        <begin position="803"/>
        <end position="890"/>
    </location>
</feature>
<keyword evidence="4" id="KW-1185">Reference proteome</keyword>
<feature type="compositionally biased region" description="Basic and acidic residues" evidence="1">
    <location>
        <begin position="259"/>
        <end position="270"/>
    </location>
</feature>
<evidence type="ECO:0000313" key="3">
    <source>
        <dbReference type="EMBL" id="KAH6688949.1"/>
    </source>
</evidence>
<reference evidence="3" key="1">
    <citation type="journal article" date="2021" name="Nat. Commun.">
        <title>Genetic determinants of endophytism in the Arabidopsis root mycobiome.</title>
        <authorList>
            <person name="Mesny F."/>
            <person name="Miyauchi S."/>
            <person name="Thiergart T."/>
            <person name="Pickel B."/>
            <person name="Atanasova L."/>
            <person name="Karlsson M."/>
            <person name="Huettel B."/>
            <person name="Barry K.W."/>
            <person name="Haridas S."/>
            <person name="Chen C."/>
            <person name="Bauer D."/>
            <person name="Andreopoulos W."/>
            <person name="Pangilinan J."/>
            <person name="LaButti K."/>
            <person name="Riley R."/>
            <person name="Lipzen A."/>
            <person name="Clum A."/>
            <person name="Drula E."/>
            <person name="Henrissat B."/>
            <person name="Kohler A."/>
            <person name="Grigoriev I.V."/>
            <person name="Martin F.M."/>
            <person name="Hacquard S."/>
        </authorList>
    </citation>
    <scope>NUCLEOTIDE SEQUENCE</scope>
    <source>
        <strain evidence="3">MPI-SDFR-AT-0117</strain>
    </source>
</reference>
<proteinExistence type="predicted"/>
<name>A0A9P8VDY2_9PEZI</name>
<dbReference type="PANTHER" id="PTHR28535">
    <property type="entry name" value="ZINC FINGER GRF-TYPE CONTAINING 1"/>
    <property type="match status" value="1"/>
</dbReference>
<feature type="compositionally biased region" description="Polar residues" evidence="1">
    <location>
        <begin position="210"/>
        <end position="230"/>
    </location>
</feature>
<feature type="region of interest" description="Disordered" evidence="1">
    <location>
        <begin position="124"/>
        <end position="151"/>
    </location>
</feature>
<gene>
    <name evidence="3" type="ORF">F5X68DRAFT_204674</name>
</gene>
<feature type="compositionally biased region" description="Basic and acidic residues" evidence="1">
    <location>
        <begin position="643"/>
        <end position="652"/>
    </location>
</feature>
<evidence type="ECO:0000313" key="4">
    <source>
        <dbReference type="Proteomes" id="UP000770015"/>
    </source>
</evidence>
<feature type="domain" description="5'-3' DNA helicase ZGRF1-like N-terminal" evidence="2">
    <location>
        <begin position="23"/>
        <end position="104"/>
    </location>
</feature>
<feature type="compositionally biased region" description="Polar residues" evidence="1">
    <location>
        <begin position="545"/>
        <end position="554"/>
    </location>
</feature>
<sequence>MSTHRGSMGAPPATGGVPTTAPVLDYVCLFTHDLKRKQKRWQDGKLKYHTFNKRVMVYDEKANFIGDMHWNEDYDFGDGEEFQLERGCVIVQVAECVGSKEQDLSELIEKRYKDKEQRQARAAAAAAATPSRSRPTTAPVSRPLADVSTTPRANYIGRAVIQTESPFEQRQAQNGETPSENARPTKRRKHDISPPSKSGYAQNLFGAPLSLSSWSASGQTSRNQESNDNPQIPAVPSIPTGPSYRSQTTASLLQKIRRDRPTDSSLENDRPVNPMAARKTFSGRPQAASTTARNVAPLSVQPRQPARPKTQKFPFGRGPDAAPNQTPSRRARDAPSADEGSSDDDVVETFSRPVRPSPNTHKRAPSPKASPPRKKKTAPKPFSAPKPQPRSRVLGKPVPAEAVEQEPLHTPDLDQDEVPEAPMLVSTTKPSRRRRLLLVSGPQASKGAVSSVESSIQPNTSRPVIRPPPEVAPVSEPVDSGQTDDPPTQAPKPKNKSRPPSNPFVDFDSSESDVPMPNRRADRQSAARTSRSRRAEEETDDASDGPSTSTQDINPFSDDDVQDFPSAQAREPSLPPPRRQRKQKTPAAMEDPVPPAPKPAPSEDTAHRFVAPRARLATLRRGVKSKEVLFWPEDEALSEEEPEKPVEAETKTKPPAAPTSKSSGAIIPASELPVVTDVAKAFTGPKSKPMPPTVVAPEPQATTDATKASIEAKELVAVDITQRSSIRQTRQLSKPVEEKVETSAAEQKPDTPPTEPMTDAPKITRQQELPVSVPAPVAAAEPSIPNVQAVQSNVSFHSEPEALANVSFRSEPGIQSPQKPDAAAKPRQVPSSEPTGGQKKPITKQIPSAMQDKENLADVPAVTTNARRSMSATSTSAPPPQIPGQRPRIVNPATRGRKAALKTDAAGQLPQTVVPAALPPTTINQLRMAVPIPMPAPVPIPVPIPVPALVRKESVTRTKPNLPGFSRAGGGAWSKTAHDLLGMERPA</sequence>
<dbReference type="OrthoDB" id="6513042at2759"/>
<dbReference type="GO" id="GO:0035861">
    <property type="term" value="C:site of double-strand break"/>
    <property type="evidence" value="ECO:0007669"/>
    <property type="project" value="TreeGrafter"/>
</dbReference>
<dbReference type="Proteomes" id="UP000770015">
    <property type="component" value="Unassembled WGS sequence"/>
</dbReference>
<feature type="compositionally biased region" description="Basic residues" evidence="1">
    <location>
        <begin position="360"/>
        <end position="378"/>
    </location>
</feature>
<evidence type="ECO:0000259" key="2">
    <source>
        <dbReference type="Pfam" id="PF10382"/>
    </source>
</evidence>
<accession>A0A9P8VDY2</accession>
<feature type="region of interest" description="Disordered" evidence="1">
    <location>
        <begin position="723"/>
        <end position="777"/>
    </location>
</feature>
<evidence type="ECO:0000256" key="1">
    <source>
        <dbReference type="SAM" id="MobiDB-lite"/>
    </source>
</evidence>
<feature type="region of interest" description="Disordered" evidence="1">
    <location>
        <begin position="958"/>
        <end position="987"/>
    </location>
</feature>
<protein>
    <recommendedName>
        <fullName evidence="2">5'-3' DNA helicase ZGRF1-like N-terminal domain-containing protein</fullName>
    </recommendedName>
</protein>
<dbReference type="EMBL" id="JAGSXJ010000008">
    <property type="protein sequence ID" value="KAH6688949.1"/>
    <property type="molecule type" value="Genomic_DNA"/>
</dbReference>
<feature type="compositionally biased region" description="Polar residues" evidence="1">
    <location>
        <begin position="164"/>
        <end position="182"/>
    </location>
</feature>
<feature type="region of interest" description="Disordered" evidence="1">
    <location>
        <begin position="164"/>
        <end position="609"/>
    </location>
</feature>
<feature type="compositionally biased region" description="Polar residues" evidence="1">
    <location>
        <begin position="451"/>
        <end position="462"/>
    </location>
</feature>
<dbReference type="GO" id="GO:0005634">
    <property type="term" value="C:nucleus"/>
    <property type="evidence" value="ECO:0007669"/>
    <property type="project" value="TreeGrafter"/>
</dbReference>
<feature type="region of interest" description="Disordered" evidence="1">
    <location>
        <begin position="632"/>
        <end position="665"/>
    </location>
</feature>
<feature type="compositionally biased region" description="Low complexity" evidence="1">
    <location>
        <begin position="124"/>
        <end position="143"/>
    </location>
</feature>
<dbReference type="AlphaFoldDB" id="A0A9P8VDY2"/>
<dbReference type="GO" id="GO:0006302">
    <property type="term" value="P:double-strand break repair"/>
    <property type="evidence" value="ECO:0007669"/>
    <property type="project" value="TreeGrafter"/>
</dbReference>
<dbReference type="PANTHER" id="PTHR28535:SF1">
    <property type="entry name" value="PROTEIN ZGRF1"/>
    <property type="match status" value="1"/>
</dbReference>
<dbReference type="InterPro" id="IPR018838">
    <property type="entry name" value="ZGRF1-like_N"/>
</dbReference>